<dbReference type="InterPro" id="IPR036259">
    <property type="entry name" value="MFS_trans_sf"/>
</dbReference>
<dbReference type="SUPFAM" id="SSF103473">
    <property type="entry name" value="MFS general substrate transporter"/>
    <property type="match status" value="1"/>
</dbReference>
<dbReference type="AlphaFoldDB" id="A0A0F5K0E8"/>
<evidence type="ECO:0000256" key="2">
    <source>
        <dbReference type="ARBA" id="ARBA00022692"/>
    </source>
</evidence>
<gene>
    <name evidence="7" type="ORF">WM40_11840</name>
</gene>
<evidence type="ECO:0000256" key="5">
    <source>
        <dbReference type="SAM" id="Phobius"/>
    </source>
</evidence>
<evidence type="ECO:0000259" key="6">
    <source>
        <dbReference type="PROSITE" id="PS50850"/>
    </source>
</evidence>
<dbReference type="Gene3D" id="1.20.1250.20">
    <property type="entry name" value="MFS general substrate transporter like domains"/>
    <property type="match status" value="2"/>
</dbReference>
<evidence type="ECO:0000256" key="3">
    <source>
        <dbReference type="ARBA" id="ARBA00022989"/>
    </source>
</evidence>
<feature type="transmembrane region" description="Helical" evidence="5">
    <location>
        <begin position="214"/>
        <end position="240"/>
    </location>
</feature>
<dbReference type="STRING" id="28092.WM40_11840"/>
<dbReference type="PATRIC" id="fig|28092.6.peg.2783"/>
<dbReference type="InterPro" id="IPR020846">
    <property type="entry name" value="MFS_dom"/>
</dbReference>
<keyword evidence="8" id="KW-1185">Reference proteome</keyword>
<dbReference type="GO" id="GO:0046943">
    <property type="term" value="F:carboxylic acid transmembrane transporter activity"/>
    <property type="evidence" value="ECO:0007669"/>
    <property type="project" value="TreeGrafter"/>
</dbReference>
<evidence type="ECO:0000256" key="1">
    <source>
        <dbReference type="ARBA" id="ARBA00004141"/>
    </source>
</evidence>
<feature type="transmembrane region" description="Helical" evidence="5">
    <location>
        <begin position="341"/>
        <end position="360"/>
    </location>
</feature>
<dbReference type="Proteomes" id="UP000033618">
    <property type="component" value="Unassembled WGS sequence"/>
</dbReference>
<dbReference type="Pfam" id="PF07690">
    <property type="entry name" value="MFS_1"/>
    <property type="match status" value="1"/>
</dbReference>
<organism evidence="7 8">
    <name type="scientific">Robbsia andropogonis</name>
    <dbReference type="NCBI Taxonomy" id="28092"/>
    <lineage>
        <taxon>Bacteria</taxon>
        <taxon>Pseudomonadati</taxon>
        <taxon>Pseudomonadota</taxon>
        <taxon>Betaproteobacteria</taxon>
        <taxon>Burkholderiales</taxon>
        <taxon>Burkholderiaceae</taxon>
        <taxon>Robbsia</taxon>
    </lineage>
</organism>
<dbReference type="PROSITE" id="PS50850">
    <property type="entry name" value="MFS"/>
    <property type="match status" value="1"/>
</dbReference>
<name>A0A0F5K0E8_9BURK</name>
<feature type="transmembrane region" description="Helical" evidence="5">
    <location>
        <begin position="310"/>
        <end position="329"/>
    </location>
</feature>
<comment type="caution">
    <text evidence="7">The sequence shown here is derived from an EMBL/GenBank/DDBJ whole genome shotgun (WGS) entry which is preliminary data.</text>
</comment>
<comment type="subcellular location">
    <subcellularLocation>
        <location evidence="1">Membrane</location>
        <topology evidence="1">Multi-pass membrane protein</topology>
    </subcellularLocation>
</comment>
<feature type="transmembrane region" description="Helical" evidence="5">
    <location>
        <begin position="53"/>
        <end position="71"/>
    </location>
</feature>
<keyword evidence="3 5" id="KW-1133">Transmembrane helix</keyword>
<feature type="transmembrane region" description="Helical" evidence="5">
    <location>
        <begin position="20"/>
        <end position="41"/>
    </location>
</feature>
<accession>A0A0F5K0E8</accession>
<dbReference type="GO" id="GO:0005886">
    <property type="term" value="C:plasma membrane"/>
    <property type="evidence" value="ECO:0007669"/>
    <property type="project" value="TreeGrafter"/>
</dbReference>
<reference evidence="7 8" key="1">
    <citation type="submission" date="2015-03" db="EMBL/GenBank/DDBJ databases">
        <title>Draft Genome Sequence of Burkholderia andropogonis type strain ICMP2807, isolated from Sorghum bicolor.</title>
        <authorList>
            <person name="Lopes-Santos L."/>
            <person name="Castro D.B."/>
            <person name="Ottoboni L.M."/>
            <person name="Park D."/>
            <person name="Weirc B.S."/>
            <person name="Destefano S.A."/>
        </authorList>
    </citation>
    <scope>NUCLEOTIDE SEQUENCE [LARGE SCALE GENOMIC DNA]</scope>
    <source>
        <strain evidence="7 8">ICMP2807</strain>
    </source>
</reference>
<sequence length="414" mass="43105">MQQHLPATPDSAYEFKAVGVLALGLGMVGLDRFIINPLFPVMQKELGLDYQDLGMISAALALTWGFASIVSGRITDRLGPARVLVPAMVIFSLLVATTGFATGLVSLLVIRSVMGLAEGAYLPASIVATVNASKPERIGLNVGLQQMAQPLVGLGLGPVIAVGLLKVMPSWHYVFAAVAVPGLLLAFVMARVLRNAPRAAPLPREAPTQWRSVLTHRAVLINTATMLCYLTCLITLSAFMPNYLTDHIKLSLDQMGLVLSGQGVGSLVGMVIIPALSDKFGRKPLLLIALIVEVVALWVLPSIGAEPLKLFAILFIITFMNAGAIAITVGPLTSASVPAPLAASATGVVVGVGEIVGGALSPAMAGALAHQMGITVIPVIALIATVFGAAIVAIGVREPHRSNAIEEHVVNTLP</sequence>
<feature type="transmembrane region" description="Helical" evidence="5">
    <location>
        <begin position="372"/>
        <end position="396"/>
    </location>
</feature>
<proteinExistence type="predicted"/>
<dbReference type="PANTHER" id="PTHR23508:SF10">
    <property type="entry name" value="CARBOXYLIC ACID TRANSPORTER PROTEIN HOMOLOG"/>
    <property type="match status" value="1"/>
</dbReference>
<evidence type="ECO:0000313" key="7">
    <source>
        <dbReference type="EMBL" id="KKB63420.1"/>
    </source>
</evidence>
<feature type="domain" description="Major facilitator superfamily (MFS) profile" evidence="6">
    <location>
        <begin position="17"/>
        <end position="402"/>
    </location>
</feature>
<evidence type="ECO:0000256" key="4">
    <source>
        <dbReference type="ARBA" id="ARBA00023136"/>
    </source>
</evidence>
<feature type="transmembrane region" description="Helical" evidence="5">
    <location>
        <begin position="171"/>
        <end position="193"/>
    </location>
</feature>
<feature type="transmembrane region" description="Helical" evidence="5">
    <location>
        <begin position="285"/>
        <end position="304"/>
    </location>
</feature>
<dbReference type="RefSeq" id="WP_024905269.1">
    <property type="nucleotide sequence ID" value="NZ_CADFGU010000003.1"/>
</dbReference>
<evidence type="ECO:0000313" key="8">
    <source>
        <dbReference type="Proteomes" id="UP000033618"/>
    </source>
</evidence>
<keyword evidence="4 5" id="KW-0472">Membrane</keyword>
<feature type="transmembrane region" description="Helical" evidence="5">
    <location>
        <begin position="255"/>
        <end position="273"/>
    </location>
</feature>
<dbReference type="InterPro" id="IPR011701">
    <property type="entry name" value="MFS"/>
</dbReference>
<dbReference type="EMBL" id="LAQU01000010">
    <property type="protein sequence ID" value="KKB63420.1"/>
    <property type="molecule type" value="Genomic_DNA"/>
</dbReference>
<feature type="transmembrane region" description="Helical" evidence="5">
    <location>
        <begin position="83"/>
        <end position="110"/>
    </location>
</feature>
<keyword evidence="2 5" id="KW-0812">Transmembrane</keyword>
<dbReference type="OrthoDB" id="9810492at2"/>
<dbReference type="PANTHER" id="PTHR23508">
    <property type="entry name" value="CARBOXYLIC ACID TRANSPORTER PROTEIN HOMOLOG"/>
    <property type="match status" value="1"/>
</dbReference>
<protein>
    <submittedName>
        <fullName evidence="7">MFS transporter permease</fullName>
    </submittedName>
</protein>